<comment type="caution">
    <text evidence="2">The sequence shown here is derived from an EMBL/GenBank/DDBJ whole genome shotgun (WGS) entry which is preliminary data.</text>
</comment>
<reference evidence="2 3" key="1">
    <citation type="submission" date="2024-07" db="EMBL/GenBank/DDBJ databases">
        <title>Description of Labrys sedimenti sp. nov., isolated from a diclofenac-degrading enrichment culture.</title>
        <authorList>
            <person name="Tancsics A."/>
            <person name="Csepanyi A."/>
        </authorList>
    </citation>
    <scope>NUCLEOTIDE SEQUENCE [LARGE SCALE GENOMIC DNA]</scope>
    <source>
        <strain evidence="2 3">LMG 23578</strain>
    </source>
</reference>
<protein>
    <submittedName>
        <fullName evidence="2">Uncharacterized protein</fullName>
    </submittedName>
</protein>
<dbReference type="Proteomes" id="UP001555786">
    <property type="component" value="Unassembled WGS sequence"/>
</dbReference>
<evidence type="ECO:0000313" key="2">
    <source>
        <dbReference type="EMBL" id="MEW9309025.1"/>
    </source>
</evidence>
<organism evidence="2 3">
    <name type="scientific">Labrys neptuniae</name>
    <dbReference type="NCBI Taxonomy" id="376174"/>
    <lineage>
        <taxon>Bacteria</taxon>
        <taxon>Pseudomonadati</taxon>
        <taxon>Pseudomonadota</taxon>
        <taxon>Alphaproteobacteria</taxon>
        <taxon>Hyphomicrobiales</taxon>
        <taxon>Xanthobacteraceae</taxon>
        <taxon>Labrys</taxon>
    </lineage>
</organism>
<feature type="compositionally biased region" description="Basic and acidic residues" evidence="1">
    <location>
        <begin position="46"/>
        <end position="55"/>
    </location>
</feature>
<evidence type="ECO:0000256" key="1">
    <source>
        <dbReference type="SAM" id="MobiDB-lite"/>
    </source>
</evidence>
<evidence type="ECO:0000313" key="3">
    <source>
        <dbReference type="Proteomes" id="UP001555786"/>
    </source>
</evidence>
<proteinExistence type="predicted"/>
<keyword evidence="3" id="KW-1185">Reference proteome</keyword>
<feature type="region of interest" description="Disordered" evidence="1">
    <location>
        <begin position="46"/>
        <end position="91"/>
    </location>
</feature>
<name>A0ABV3PTP7_9HYPH</name>
<dbReference type="EMBL" id="JBFNQD010000011">
    <property type="protein sequence ID" value="MEW9309025.1"/>
    <property type="molecule type" value="Genomic_DNA"/>
</dbReference>
<sequence>MSGLRLLASLAAAFTIAKLLDENRRLRAEPGARIARELTLDEKARRGLGGERHAGTEAMRYPPRHWDEVDEAADESFPASDPPAFNARSTT</sequence>
<accession>A0ABV3PTP7</accession>
<dbReference type="RefSeq" id="WP_367625857.1">
    <property type="nucleotide sequence ID" value="NZ_JBFNQD010000011.1"/>
</dbReference>
<gene>
    <name evidence="2" type="ORF">ABXS05_25980</name>
</gene>